<dbReference type="Proteomes" id="UP000177803">
    <property type="component" value="Unassembled WGS sequence"/>
</dbReference>
<dbReference type="EMBL" id="MFQR01000015">
    <property type="protein sequence ID" value="OGH84532.1"/>
    <property type="molecule type" value="Genomic_DNA"/>
</dbReference>
<proteinExistence type="predicted"/>
<dbReference type="AlphaFoldDB" id="A0A1F6NKT9"/>
<evidence type="ECO:0000313" key="2">
    <source>
        <dbReference type="Proteomes" id="UP000177803"/>
    </source>
</evidence>
<evidence type="ECO:0000313" key="1">
    <source>
        <dbReference type="EMBL" id="OGH84532.1"/>
    </source>
</evidence>
<reference evidence="1 2" key="1">
    <citation type="journal article" date="2016" name="Nat. Commun.">
        <title>Thousands of microbial genomes shed light on interconnected biogeochemical processes in an aquifer system.</title>
        <authorList>
            <person name="Anantharaman K."/>
            <person name="Brown C.T."/>
            <person name="Hug L.A."/>
            <person name="Sharon I."/>
            <person name="Castelle C.J."/>
            <person name="Probst A.J."/>
            <person name="Thomas B.C."/>
            <person name="Singh A."/>
            <person name="Wilkins M.J."/>
            <person name="Karaoz U."/>
            <person name="Brodie E.L."/>
            <person name="Williams K.H."/>
            <person name="Hubbard S.S."/>
            <person name="Banfield J.F."/>
        </authorList>
    </citation>
    <scope>NUCLEOTIDE SEQUENCE [LARGE SCALE GENOMIC DNA]</scope>
</reference>
<name>A0A1F6NKT9_9BACT</name>
<sequence>MNEKDIKGGPSHTFCTPCIIEFYHKELPKSALKNMSWEAIKDELSGKIKWEGPDPVISSEAQVIYDEFAGEANEELKMEVGGGLIRK</sequence>
<gene>
    <name evidence="1" type="ORF">A2261_02800</name>
</gene>
<comment type="caution">
    <text evidence="1">The sequence shown here is derived from an EMBL/GenBank/DDBJ whole genome shotgun (WGS) entry which is preliminary data.</text>
</comment>
<protein>
    <submittedName>
        <fullName evidence="1">Uncharacterized protein</fullName>
    </submittedName>
</protein>
<accession>A0A1F6NKT9</accession>
<organism evidence="1 2">
    <name type="scientific">Candidatus Magasanikbacteria bacterium RIFOXYA2_FULL_44_8</name>
    <dbReference type="NCBI Taxonomy" id="1798696"/>
    <lineage>
        <taxon>Bacteria</taxon>
        <taxon>Candidatus Magasanikiibacteriota</taxon>
    </lineage>
</organism>